<reference evidence="6" key="1">
    <citation type="journal article" date="2019" name="Int. J. Syst. Evol. Microbiol.">
        <title>The Global Catalogue of Microorganisms (GCM) 10K type strain sequencing project: providing services to taxonomists for standard genome sequencing and annotation.</title>
        <authorList>
            <consortium name="The Broad Institute Genomics Platform"/>
            <consortium name="The Broad Institute Genome Sequencing Center for Infectious Disease"/>
            <person name="Wu L."/>
            <person name="Ma J."/>
        </authorList>
    </citation>
    <scope>NUCLEOTIDE SEQUENCE [LARGE SCALE GENOMIC DNA]</scope>
    <source>
        <strain evidence="6">JCM 17555</strain>
    </source>
</reference>
<dbReference type="InterPro" id="IPR036388">
    <property type="entry name" value="WH-like_DNA-bd_sf"/>
</dbReference>
<evidence type="ECO:0000256" key="4">
    <source>
        <dbReference type="ARBA" id="ARBA00023306"/>
    </source>
</evidence>
<evidence type="ECO:0000256" key="3">
    <source>
        <dbReference type="ARBA" id="ARBA00022829"/>
    </source>
</evidence>
<dbReference type="SUPFAM" id="SSF46785">
    <property type="entry name" value="Winged helix' DNA-binding domain"/>
    <property type="match status" value="2"/>
</dbReference>
<dbReference type="InterPro" id="IPR036390">
    <property type="entry name" value="WH_DNA-bd_sf"/>
</dbReference>
<dbReference type="PIRSF" id="PIRSF019345">
    <property type="entry name" value="ScpB"/>
    <property type="match status" value="1"/>
</dbReference>
<sequence>MTLEYIVEALLFAADKPLSIAELLALVNSRELNADALQMQTALDTLMERYNGRGVELQKLASGYRFQTSVAASHRVSALFDERPPRYSRALLETLAIIAYRQPVTRGEIEDIRGVAVNSSIVKTLQEREWIKIIGHKEVPGRPALLGTTRQFLDYFNLQSLEQLPTIADTGESADGLVDSLTDALKQDPGVVH</sequence>
<accession>A0ABP7QB78</accession>
<dbReference type="EMBL" id="BAABBO010000024">
    <property type="protein sequence ID" value="GAA3979637.1"/>
    <property type="molecule type" value="Genomic_DNA"/>
</dbReference>
<dbReference type="Proteomes" id="UP001501337">
    <property type="component" value="Unassembled WGS sequence"/>
</dbReference>
<evidence type="ECO:0008006" key="7">
    <source>
        <dbReference type="Google" id="ProtNLM"/>
    </source>
</evidence>
<dbReference type="InterPro" id="IPR005234">
    <property type="entry name" value="ScpB_csome_segregation"/>
</dbReference>
<gene>
    <name evidence="5" type="ORF">GCM10022278_40190</name>
</gene>
<proteinExistence type="predicted"/>
<keyword evidence="4" id="KW-0131">Cell cycle</keyword>
<name>A0ABP7QB78_9GAMM</name>
<evidence type="ECO:0000256" key="1">
    <source>
        <dbReference type="ARBA" id="ARBA00022490"/>
    </source>
</evidence>
<keyword evidence="6" id="KW-1185">Reference proteome</keyword>
<keyword evidence="1" id="KW-0963">Cytoplasm</keyword>
<dbReference type="PANTHER" id="PTHR34298">
    <property type="entry name" value="SEGREGATION AND CONDENSATION PROTEIN B"/>
    <property type="match status" value="1"/>
</dbReference>
<comment type="caution">
    <text evidence="5">The sequence shown here is derived from an EMBL/GenBank/DDBJ whole genome shotgun (WGS) entry which is preliminary data.</text>
</comment>
<evidence type="ECO:0000256" key="2">
    <source>
        <dbReference type="ARBA" id="ARBA00022618"/>
    </source>
</evidence>
<protein>
    <recommendedName>
        <fullName evidence="7">Segregation and condensation protein B</fullName>
    </recommendedName>
</protein>
<dbReference type="NCBIfam" id="TIGR00281">
    <property type="entry name" value="SMC-Scp complex subunit ScpB"/>
    <property type="match status" value="1"/>
</dbReference>
<dbReference type="Pfam" id="PF04079">
    <property type="entry name" value="SMC_ScpB"/>
    <property type="match status" value="1"/>
</dbReference>
<dbReference type="PANTHER" id="PTHR34298:SF2">
    <property type="entry name" value="SEGREGATION AND CONDENSATION PROTEIN B"/>
    <property type="match status" value="1"/>
</dbReference>
<evidence type="ECO:0000313" key="6">
    <source>
        <dbReference type="Proteomes" id="UP001501337"/>
    </source>
</evidence>
<evidence type="ECO:0000313" key="5">
    <source>
        <dbReference type="EMBL" id="GAA3979637.1"/>
    </source>
</evidence>
<keyword evidence="2" id="KW-0132">Cell division</keyword>
<keyword evidence="3" id="KW-0159">Chromosome partition</keyword>
<organism evidence="5 6">
    <name type="scientific">Allohahella marinimesophila</name>
    <dbReference type="NCBI Taxonomy" id="1054972"/>
    <lineage>
        <taxon>Bacteria</taxon>
        <taxon>Pseudomonadati</taxon>
        <taxon>Pseudomonadota</taxon>
        <taxon>Gammaproteobacteria</taxon>
        <taxon>Oceanospirillales</taxon>
        <taxon>Hahellaceae</taxon>
        <taxon>Allohahella</taxon>
    </lineage>
</organism>
<dbReference type="Gene3D" id="1.10.10.10">
    <property type="entry name" value="Winged helix-like DNA-binding domain superfamily/Winged helix DNA-binding domain"/>
    <property type="match status" value="2"/>
</dbReference>